<dbReference type="PROSITE" id="PS00217">
    <property type="entry name" value="SUGAR_TRANSPORT_2"/>
    <property type="match status" value="1"/>
</dbReference>
<proteinExistence type="inferred from homology"/>
<name>A0A3B1CY11_9ZZZZ</name>
<feature type="transmembrane region" description="Helical" evidence="7">
    <location>
        <begin position="142"/>
        <end position="163"/>
    </location>
</feature>
<dbReference type="SUPFAM" id="SSF56801">
    <property type="entry name" value="Acetyl-CoA synthetase-like"/>
    <property type="match status" value="1"/>
</dbReference>
<dbReference type="GO" id="GO:0008779">
    <property type="term" value="F:acyl-[acyl-carrier-protein]-phospholipid O-acyltransferase activity"/>
    <property type="evidence" value="ECO:0007669"/>
    <property type="project" value="UniProtKB-EC"/>
</dbReference>
<feature type="transmembrane region" description="Helical" evidence="7">
    <location>
        <begin position="47"/>
        <end position="67"/>
    </location>
</feature>
<dbReference type="SMART" id="SM00563">
    <property type="entry name" value="PlsC"/>
    <property type="match status" value="1"/>
</dbReference>
<dbReference type="NCBIfam" id="NF006386">
    <property type="entry name" value="PRK08633.1"/>
    <property type="match status" value="1"/>
</dbReference>
<dbReference type="SUPFAM" id="SSF103473">
    <property type="entry name" value="MFS general substrate transporter"/>
    <property type="match status" value="1"/>
</dbReference>
<dbReference type="InterPro" id="IPR045851">
    <property type="entry name" value="AMP-bd_C_sf"/>
</dbReference>
<gene>
    <name evidence="9" type="ORF">MNBD_UNCLBAC01-93</name>
</gene>
<dbReference type="GO" id="GO:0016020">
    <property type="term" value="C:membrane"/>
    <property type="evidence" value="ECO:0007669"/>
    <property type="project" value="UniProtKB-SubCell"/>
</dbReference>
<comment type="similarity">
    <text evidence="2">Belongs to the ATP-dependent AMP-binding enzyme family.</text>
</comment>
<evidence type="ECO:0000256" key="5">
    <source>
        <dbReference type="ARBA" id="ARBA00022989"/>
    </source>
</evidence>
<dbReference type="InterPro" id="IPR002123">
    <property type="entry name" value="Plipid/glycerol_acylTrfase"/>
</dbReference>
<evidence type="ECO:0000259" key="8">
    <source>
        <dbReference type="PROSITE" id="PS50850"/>
    </source>
</evidence>
<dbReference type="SUPFAM" id="SSF69593">
    <property type="entry name" value="Glycerol-3-phosphate (1)-acyltransferase"/>
    <property type="match status" value="1"/>
</dbReference>
<evidence type="ECO:0000256" key="2">
    <source>
        <dbReference type="ARBA" id="ARBA00006432"/>
    </source>
</evidence>
<evidence type="ECO:0000256" key="3">
    <source>
        <dbReference type="ARBA" id="ARBA00022598"/>
    </source>
</evidence>
<dbReference type="PROSITE" id="PS50850">
    <property type="entry name" value="MFS"/>
    <property type="match status" value="1"/>
</dbReference>
<accession>A0A3B1CY11</accession>
<dbReference type="Pfam" id="PF07690">
    <property type="entry name" value="MFS_1"/>
    <property type="match status" value="1"/>
</dbReference>
<dbReference type="Pfam" id="PF00501">
    <property type="entry name" value="AMP-binding"/>
    <property type="match status" value="1"/>
</dbReference>
<dbReference type="InterPro" id="IPR005829">
    <property type="entry name" value="Sugar_transporter_CS"/>
</dbReference>
<dbReference type="Gene3D" id="3.40.50.12780">
    <property type="entry name" value="N-terminal domain of ligase-like"/>
    <property type="match status" value="1"/>
</dbReference>
<dbReference type="GO" id="GO:0008922">
    <property type="term" value="F:long-chain fatty acid [acyl-carrier-protein] ligase activity"/>
    <property type="evidence" value="ECO:0007669"/>
    <property type="project" value="UniProtKB-EC"/>
</dbReference>
<dbReference type="GO" id="GO:0022857">
    <property type="term" value="F:transmembrane transporter activity"/>
    <property type="evidence" value="ECO:0007669"/>
    <property type="project" value="InterPro"/>
</dbReference>
<keyword evidence="9" id="KW-0808">Transferase</keyword>
<dbReference type="Pfam" id="PF01553">
    <property type="entry name" value="Acyltransferase"/>
    <property type="match status" value="1"/>
</dbReference>
<dbReference type="InterPro" id="IPR036259">
    <property type="entry name" value="MFS_trans_sf"/>
</dbReference>
<dbReference type="InterPro" id="IPR042099">
    <property type="entry name" value="ANL_N_sf"/>
</dbReference>
<feature type="domain" description="Major facilitator superfamily (MFS) profile" evidence="8">
    <location>
        <begin position="13"/>
        <end position="405"/>
    </location>
</feature>
<keyword evidence="6 7" id="KW-0472">Membrane</keyword>
<sequence>MQTKSNDKGFKALLATQFLGAFNDNAFKFVIAALVVDMMDTTGNGTLYLALSGAVFILPFLLFSTFAGYLADKLSKQKIIVFTKVLEFFVMAIGFYALVQNNILAMLIVLFFMGLQSALFGPSKYGILPEILSNKELPNGNGIIQMWTYVAVLLGQTSYGALMDYTNPFYYKAAYVFMSVSLLGILTSLFITKVKPSGGNRPFRLNIVGDIISNIKWIKKDKAIFLSMIGLAYFGFLGGVFQPNILLYARKVMGIEHIQTGFLISALTVGLGLGCFLAGRLSDQKVELGLVPLGAMGLSIFSVLLGFTSHSYLLALGVMFLLGFSCGFYIVPLNTLIQQKSPPDRRGQVLATSNVLTFLAILFGSIFLYVLRDFVHLNAAQIFVVTGVLTIAATLYTFSILPYAFVRFVMWMLTHTVYRIKVLNRNNVPEKGGALLVSNHVSYIDALMLIVTIARPIRFMVFKEIYDIKWLNPLFRLGNAIPISGKENPKDVIKSLHTARDAIRNGELVCIYAEGELSRTGNMLKFNRGLEKIMKGLDNPIIPVHLDRMWGSIFSYDRGKYFFKKPRVIPYPITVSYGKPIPAQSSTFTVRNRVMELGADAFPHRLSDRFTLSEAFWKEARKHPKSFCVADSGGKSLNYSATLTASVALSTKLQSLVGESKNVGVLIPPCVGGVLVNVALSILHKIPVNLNYTTSPEAFVSIVNQCEMKCIITSKKFLEKIKMEVPGKVIFIEDLVPSMTKKDKVIAFIKSLLAPRWLSYRLIFGSRKMRCMSDLATIMFTSGSTGEPKGVMLTHSNITSNLDGLYQTFHVANNDVIMGVLPFFHSFGFTATLWFPLISGMGAVYHVNPLDSKVIGKLVQKHKATILMSTPTFLNSYIRRCTEEQFQSLKTVVVGAEKLKEQVACAFKEKFGIDAMEGYGCTELSPIVSMNLPDYQEDGVLQKKYKPGKIGLPLPGIAIKILDQNTMEPVEVNASGLLYIKGPNVMKGYLNREELTQAVITDGWYKTGDVANMDEDGFLTITDRVSRFSKIAGEMVPHIKIEEKIHELLNSSDQVCIVTSIPDDKKGEKLVVLHLDSIDVKSLVEQLKTSDLPNLWIPDAKMFHAIEEIPILGTGKLNLGKVKVIAKEIFD</sequence>
<feature type="transmembrane region" description="Helical" evidence="7">
    <location>
        <begin position="382"/>
        <end position="413"/>
    </location>
</feature>
<dbReference type="Gene3D" id="1.20.1250.20">
    <property type="entry name" value="MFS general substrate transporter like domains"/>
    <property type="match status" value="1"/>
</dbReference>
<protein>
    <submittedName>
        <fullName evidence="9">Lysophospholipid transporter LplT / 2-acylglycerophosphoethanolamine acyltransferase / Acyl-[acyl-carrier-protein] synthetase</fullName>
        <ecNumber evidence="9">2.3.1.40</ecNumber>
        <ecNumber evidence="9">6.2.1.20</ecNumber>
    </submittedName>
</protein>
<organism evidence="9">
    <name type="scientific">hydrothermal vent metagenome</name>
    <dbReference type="NCBI Taxonomy" id="652676"/>
    <lineage>
        <taxon>unclassified sequences</taxon>
        <taxon>metagenomes</taxon>
        <taxon>ecological metagenomes</taxon>
    </lineage>
</organism>
<keyword evidence="4 7" id="KW-0812">Transmembrane</keyword>
<dbReference type="AlphaFoldDB" id="A0A3B1CY11"/>
<dbReference type="Gene3D" id="3.30.300.30">
    <property type="match status" value="1"/>
</dbReference>
<keyword evidence="9" id="KW-0012">Acyltransferase</keyword>
<feature type="transmembrane region" description="Helical" evidence="7">
    <location>
        <begin position="288"/>
        <end position="307"/>
    </location>
</feature>
<evidence type="ECO:0000256" key="1">
    <source>
        <dbReference type="ARBA" id="ARBA00004141"/>
    </source>
</evidence>
<evidence type="ECO:0000256" key="7">
    <source>
        <dbReference type="SAM" id="Phobius"/>
    </source>
</evidence>
<dbReference type="InterPro" id="IPR020845">
    <property type="entry name" value="AMP-binding_CS"/>
</dbReference>
<dbReference type="PANTHER" id="PTHR24096:SF149">
    <property type="entry name" value="AMP-BINDING DOMAIN-CONTAINING PROTEIN-RELATED"/>
    <property type="match status" value="1"/>
</dbReference>
<comment type="subcellular location">
    <subcellularLocation>
        <location evidence="1">Membrane</location>
        <topology evidence="1">Multi-pass membrane protein</topology>
    </subcellularLocation>
</comment>
<dbReference type="CDD" id="cd07989">
    <property type="entry name" value="LPLAT_AGPAT-like"/>
    <property type="match status" value="1"/>
</dbReference>
<feature type="transmembrane region" description="Helical" evidence="7">
    <location>
        <begin position="349"/>
        <end position="370"/>
    </location>
</feature>
<dbReference type="InterPro" id="IPR020846">
    <property type="entry name" value="MFS_dom"/>
</dbReference>
<feature type="transmembrane region" description="Helical" evidence="7">
    <location>
        <begin position="12"/>
        <end position="35"/>
    </location>
</feature>
<dbReference type="GO" id="GO:0016405">
    <property type="term" value="F:CoA-ligase activity"/>
    <property type="evidence" value="ECO:0007669"/>
    <property type="project" value="TreeGrafter"/>
</dbReference>
<evidence type="ECO:0000256" key="4">
    <source>
        <dbReference type="ARBA" id="ARBA00022692"/>
    </source>
</evidence>
<dbReference type="InterPro" id="IPR011701">
    <property type="entry name" value="MFS"/>
</dbReference>
<dbReference type="PANTHER" id="PTHR24096">
    <property type="entry name" value="LONG-CHAIN-FATTY-ACID--COA LIGASE"/>
    <property type="match status" value="1"/>
</dbReference>
<reference evidence="9" key="1">
    <citation type="submission" date="2018-06" db="EMBL/GenBank/DDBJ databases">
        <authorList>
            <person name="Zhirakovskaya E."/>
        </authorList>
    </citation>
    <scope>NUCLEOTIDE SEQUENCE</scope>
</reference>
<feature type="transmembrane region" description="Helical" evidence="7">
    <location>
        <begin position="313"/>
        <end position="337"/>
    </location>
</feature>
<dbReference type="EC" id="6.2.1.20" evidence="9"/>
<dbReference type="EMBL" id="UOGJ01000001">
    <property type="protein sequence ID" value="VAX34789.1"/>
    <property type="molecule type" value="Genomic_DNA"/>
</dbReference>
<evidence type="ECO:0000313" key="9">
    <source>
        <dbReference type="EMBL" id="VAX34789.1"/>
    </source>
</evidence>
<dbReference type="CDD" id="cd06173">
    <property type="entry name" value="MFS_MefA_like"/>
    <property type="match status" value="1"/>
</dbReference>
<dbReference type="PROSITE" id="PS00455">
    <property type="entry name" value="AMP_BINDING"/>
    <property type="match status" value="1"/>
</dbReference>
<dbReference type="EC" id="2.3.1.40" evidence="9"/>
<dbReference type="InterPro" id="IPR000873">
    <property type="entry name" value="AMP-dep_synth/lig_dom"/>
</dbReference>
<feature type="transmembrane region" description="Helical" evidence="7">
    <location>
        <begin position="223"/>
        <end position="241"/>
    </location>
</feature>
<feature type="transmembrane region" description="Helical" evidence="7">
    <location>
        <begin position="169"/>
        <end position="191"/>
    </location>
</feature>
<feature type="transmembrane region" description="Helical" evidence="7">
    <location>
        <begin position="261"/>
        <end position="281"/>
    </location>
</feature>
<evidence type="ECO:0000256" key="6">
    <source>
        <dbReference type="ARBA" id="ARBA00023136"/>
    </source>
</evidence>
<feature type="transmembrane region" description="Helical" evidence="7">
    <location>
        <begin position="103"/>
        <end position="121"/>
    </location>
</feature>
<keyword evidence="5 7" id="KW-1133">Transmembrane helix</keyword>
<keyword evidence="3 9" id="KW-0436">Ligase</keyword>